<dbReference type="VEuPathDB" id="TrichDB:TVAGG3_0184900"/>
<dbReference type="PANTHER" id="PTHR43830:SF3">
    <property type="entry name" value="PROTEIN PSP1"/>
    <property type="match status" value="1"/>
</dbReference>
<accession>A2DX00</accession>
<dbReference type="KEGG" id="tva:4773027"/>
<dbReference type="Pfam" id="PF04468">
    <property type="entry name" value="PSP1"/>
    <property type="match status" value="1"/>
</dbReference>
<dbReference type="PANTHER" id="PTHR43830">
    <property type="entry name" value="PROTEIN PSP1"/>
    <property type="match status" value="1"/>
</dbReference>
<feature type="domain" description="PSP1 C-terminal" evidence="1">
    <location>
        <begin position="162"/>
        <end position="247"/>
    </location>
</feature>
<dbReference type="RefSeq" id="XP_001327250.1">
    <property type="nucleotide sequence ID" value="XM_001327215.1"/>
</dbReference>
<reference evidence="2" key="2">
    <citation type="journal article" date="2007" name="Science">
        <title>Draft genome sequence of the sexually transmitted pathogen Trichomonas vaginalis.</title>
        <authorList>
            <person name="Carlton J.M."/>
            <person name="Hirt R.P."/>
            <person name="Silva J.C."/>
            <person name="Delcher A.L."/>
            <person name="Schatz M."/>
            <person name="Zhao Q."/>
            <person name="Wortman J.R."/>
            <person name="Bidwell S.L."/>
            <person name="Alsmark U.C.M."/>
            <person name="Besteiro S."/>
            <person name="Sicheritz-Ponten T."/>
            <person name="Noel C.J."/>
            <person name="Dacks J.B."/>
            <person name="Foster P.G."/>
            <person name="Simillion C."/>
            <person name="Van de Peer Y."/>
            <person name="Miranda-Saavedra D."/>
            <person name="Barton G.J."/>
            <person name="Westrop G.D."/>
            <person name="Mueller S."/>
            <person name="Dessi D."/>
            <person name="Fiori P.L."/>
            <person name="Ren Q."/>
            <person name="Paulsen I."/>
            <person name="Zhang H."/>
            <person name="Bastida-Corcuera F.D."/>
            <person name="Simoes-Barbosa A."/>
            <person name="Brown M.T."/>
            <person name="Hayes R.D."/>
            <person name="Mukherjee M."/>
            <person name="Okumura C.Y."/>
            <person name="Schneider R."/>
            <person name="Smith A.J."/>
            <person name="Vanacova S."/>
            <person name="Villalvazo M."/>
            <person name="Haas B.J."/>
            <person name="Pertea M."/>
            <person name="Feldblyum T.V."/>
            <person name="Utterback T.R."/>
            <person name="Shu C.L."/>
            <person name="Osoegawa K."/>
            <person name="de Jong P.J."/>
            <person name="Hrdy I."/>
            <person name="Horvathova L."/>
            <person name="Zubacova Z."/>
            <person name="Dolezal P."/>
            <person name="Malik S.B."/>
            <person name="Logsdon J.M. Jr."/>
            <person name="Henze K."/>
            <person name="Gupta A."/>
            <person name="Wang C.C."/>
            <person name="Dunne R.L."/>
            <person name="Upcroft J.A."/>
            <person name="Upcroft P."/>
            <person name="White O."/>
            <person name="Salzberg S.L."/>
            <person name="Tang P."/>
            <person name="Chiu C.-H."/>
            <person name="Lee Y.-S."/>
            <person name="Embley T.M."/>
            <person name="Coombs G.H."/>
            <person name="Mottram J.C."/>
            <person name="Tachezy J."/>
            <person name="Fraser-Liggett C.M."/>
            <person name="Johnson P.J."/>
        </authorList>
    </citation>
    <scope>NUCLEOTIDE SEQUENCE [LARGE SCALE GENOMIC DNA]</scope>
    <source>
        <strain evidence="2">G3</strain>
    </source>
</reference>
<name>A2DX00_TRIV3</name>
<proteinExistence type="predicted"/>
<evidence type="ECO:0000259" key="1">
    <source>
        <dbReference type="PROSITE" id="PS51411"/>
    </source>
</evidence>
<protein>
    <submittedName>
        <fullName evidence="2">PSP1 C-terminal conserved region family protein</fullName>
    </submittedName>
</protein>
<dbReference type="NCBIfam" id="NF041131">
    <property type="entry name" value="RicT_YaaT_fam"/>
    <property type="match status" value="1"/>
</dbReference>
<dbReference type="InterPro" id="IPR007557">
    <property type="entry name" value="PSP1_C"/>
</dbReference>
<dbReference type="STRING" id="5722.A2DX00"/>
<dbReference type="OrthoDB" id="243127at2759"/>
<dbReference type="InterPro" id="IPR047767">
    <property type="entry name" value="PSP1-like"/>
</dbReference>
<reference evidence="2" key="1">
    <citation type="submission" date="2006-10" db="EMBL/GenBank/DDBJ databases">
        <authorList>
            <person name="Amadeo P."/>
            <person name="Zhao Q."/>
            <person name="Wortman J."/>
            <person name="Fraser-Liggett C."/>
            <person name="Carlton J."/>
        </authorList>
    </citation>
    <scope>NUCLEOTIDE SEQUENCE</scope>
    <source>
        <strain evidence="2">G3</strain>
    </source>
</reference>
<dbReference type="PROSITE" id="PS51411">
    <property type="entry name" value="PSP1_C"/>
    <property type="match status" value="1"/>
</dbReference>
<gene>
    <name evidence="2" type="ORF">TVAG_019270</name>
</gene>
<dbReference type="AlphaFoldDB" id="A2DX00"/>
<dbReference type="eggNOG" id="KOG4679">
    <property type="taxonomic scope" value="Eukaryota"/>
</dbReference>
<sequence length="263" mass="30250">MSEDWKLYTEDPNEEPYQGILNLLPSSLKDVWEDQDPMMPVPIPKSPSPQAPSGIYEGNSIPKHTKPFPFPESAPALSFMEDHEGATPTTEPEVLVNQTISSDTKFYQVQFHPFRTELYHWSQISNLSVGDYVVTEADRGYDVGRIVEEVRSPPSRESKASKGIVRIASQHEISQLSLKTEREKRAKELCQTKARELDLPMSIDGAEFQFDGKKLSFYYTANAYVDFRNLVRILFKTFGMRIWMVWHDGNERVKDVLQRSEQK</sequence>
<dbReference type="InParanoid" id="A2DX00"/>
<dbReference type="GO" id="GO:0005737">
    <property type="term" value="C:cytoplasm"/>
    <property type="evidence" value="ECO:0000318"/>
    <property type="project" value="GO_Central"/>
</dbReference>
<evidence type="ECO:0000313" key="3">
    <source>
        <dbReference type="Proteomes" id="UP000001542"/>
    </source>
</evidence>
<dbReference type="Proteomes" id="UP000001542">
    <property type="component" value="Unassembled WGS sequence"/>
</dbReference>
<organism evidence="2 3">
    <name type="scientific">Trichomonas vaginalis (strain ATCC PRA-98 / G3)</name>
    <dbReference type="NCBI Taxonomy" id="412133"/>
    <lineage>
        <taxon>Eukaryota</taxon>
        <taxon>Metamonada</taxon>
        <taxon>Parabasalia</taxon>
        <taxon>Trichomonadida</taxon>
        <taxon>Trichomonadidae</taxon>
        <taxon>Trichomonas</taxon>
    </lineage>
</organism>
<dbReference type="VEuPathDB" id="TrichDB:TVAG_019270"/>
<keyword evidence="3" id="KW-1185">Reference proteome</keyword>
<evidence type="ECO:0000313" key="2">
    <source>
        <dbReference type="EMBL" id="EAY15027.1"/>
    </source>
</evidence>
<dbReference type="GO" id="GO:0003729">
    <property type="term" value="F:mRNA binding"/>
    <property type="evidence" value="ECO:0000318"/>
    <property type="project" value="GO_Central"/>
</dbReference>
<dbReference type="EMBL" id="DS113261">
    <property type="protein sequence ID" value="EAY15027.1"/>
    <property type="molecule type" value="Genomic_DNA"/>
</dbReference>